<evidence type="ECO:0000313" key="7">
    <source>
        <dbReference type="Proteomes" id="UP000053328"/>
    </source>
</evidence>
<dbReference type="OrthoDB" id="2363873at2759"/>
<evidence type="ECO:0000256" key="1">
    <source>
        <dbReference type="ARBA" id="ARBA00022801"/>
    </source>
</evidence>
<proteinExistence type="inferred from homology"/>
<keyword evidence="7" id="KW-1185">Reference proteome</keyword>
<dbReference type="SUPFAM" id="SSF53474">
    <property type="entry name" value="alpha/beta-Hydrolases"/>
    <property type="match status" value="1"/>
</dbReference>
<protein>
    <recommendedName>
        <fullName evidence="4">Putative phospholipase</fullName>
        <ecNumber evidence="4">3.1.1.47</ecNumber>
    </recommendedName>
</protein>
<reference evidence="6 7" key="1">
    <citation type="submission" date="2015-01" db="EMBL/GenBank/DDBJ databases">
        <title>The Genome Sequence of Exophiala spinifera CBS89968.</title>
        <authorList>
            <consortium name="The Broad Institute Genomics Platform"/>
            <person name="Cuomo C."/>
            <person name="de Hoog S."/>
            <person name="Gorbushina A."/>
            <person name="Stielow B."/>
            <person name="Teixiera M."/>
            <person name="Abouelleil A."/>
            <person name="Chapman S.B."/>
            <person name="Priest M."/>
            <person name="Young S.K."/>
            <person name="Wortman J."/>
            <person name="Nusbaum C."/>
            <person name="Birren B."/>
        </authorList>
    </citation>
    <scope>NUCLEOTIDE SEQUENCE [LARGE SCALE GENOMIC DNA]</scope>
    <source>
        <strain evidence="6 7">CBS 89968</strain>
    </source>
</reference>
<feature type="active site" description="Charge relay system" evidence="5">
    <location>
        <position position="407"/>
    </location>
</feature>
<dbReference type="STRING" id="91928.A0A0D2B225"/>
<dbReference type="GeneID" id="27337016"/>
<dbReference type="EMBL" id="KN847498">
    <property type="protein sequence ID" value="KIW12655.1"/>
    <property type="molecule type" value="Genomic_DNA"/>
</dbReference>
<dbReference type="HOGENOM" id="CLU_022501_3_0_1"/>
<feature type="active site" description="Charge relay system" evidence="5">
    <location>
        <position position="343"/>
    </location>
</feature>
<comment type="catalytic activity">
    <reaction evidence="4">
        <text>a 1-O-alkyl-2-acetyl-sn-glycero-3-phosphocholine + H2O = a 1-O-alkyl-sn-glycero-3-phosphocholine + acetate + H(+)</text>
        <dbReference type="Rhea" id="RHEA:17777"/>
        <dbReference type="ChEBI" id="CHEBI:15377"/>
        <dbReference type="ChEBI" id="CHEBI:15378"/>
        <dbReference type="ChEBI" id="CHEBI:30089"/>
        <dbReference type="ChEBI" id="CHEBI:30909"/>
        <dbReference type="ChEBI" id="CHEBI:36707"/>
        <dbReference type="EC" id="3.1.1.47"/>
    </reaction>
</comment>
<name>A0A0D2B225_9EURO</name>
<dbReference type="AlphaFoldDB" id="A0A0D2B225"/>
<dbReference type="Proteomes" id="UP000053328">
    <property type="component" value="Unassembled WGS sequence"/>
</dbReference>
<accession>A0A0D2B225</accession>
<evidence type="ECO:0000256" key="5">
    <source>
        <dbReference type="PIRSR" id="PIRSR018169-1"/>
    </source>
</evidence>
<dbReference type="InterPro" id="IPR016715">
    <property type="entry name" value="PAF_acetylhydro_eukaryote"/>
</dbReference>
<organism evidence="6 7">
    <name type="scientific">Exophiala spinifera</name>
    <dbReference type="NCBI Taxonomy" id="91928"/>
    <lineage>
        <taxon>Eukaryota</taxon>
        <taxon>Fungi</taxon>
        <taxon>Dikarya</taxon>
        <taxon>Ascomycota</taxon>
        <taxon>Pezizomycotina</taxon>
        <taxon>Eurotiomycetes</taxon>
        <taxon>Chaetothyriomycetidae</taxon>
        <taxon>Chaetothyriales</taxon>
        <taxon>Herpotrichiellaceae</taxon>
        <taxon>Exophiala</taxon>
    </lineage>
</organism>
<evidence type="ECO:0000256" key="4">
    <source>
        <dbReference type="PIRNR" id="PIRNR018169"/>
    </source>
</evidence>
<dbReference type="GO" id="GO:0016042">
    <property type="term" value="P:lipid catabolic process"/>
    <property type="evidence" value="ECO:0007669"/>
    <property type="project" value="UniProtKB-KW"/>
</dbReference>
<gene>
    <name evidence="6" type="ORF">PV08_09933</name>
</gene>
<dbReference type="PANTHER" id="PTHR10272">
    <property type="entry name" value="PLATELET-ACTIVATING FACTOR ACETYLHYDROLASE"/>
    <property type="match status" value="1"/>
</dbReference>
<evidence type="ECO:0000313" key="6">
    <source>
        <dbReference type="EMBL" id="KIW12655.1"/>
    </source>
</evidence>
<dbReference type="InterPro" id="IPR029058">
    <property type="entry name" value="AB_hydrolase_fold"/>
</dbReference>
<keyword evidence="2 4" id="KW-0442">Lipid degradation</keyword>
<dbReference type="PIRSF" id="PIRSF018169">
    <property type="entry name" value="PAF_acetylhydrolase"/>
    <property type="match status" value="1"/>
</dbReference>
<keyword evidence="3 4" id="KW-0443">Lipid metabolism</keyword>
<dbReference type="Pfam" id="PF03403">
    <property type="entry name" value="PAF-AH_p_II"/>
    <property type="match status" value="1"/>
</dbReference>
<dbReference type="PANTHER" id="PTHR10272:SF11">
    <property type="entry name" value="PHOSPHOLIPASE-RELATED"/>
    <property type="match status" value="1"/>
</dbReference>
<comment type="similarity">
    <text evidence="4">Belongs to the serine esterase family.</text>
</comment>
<dbReference type="GO" id="GO:0003847">
    <property type="term" value="F:1-alkyl-2-acetylglycerophosphocholine esterase activity"/>
    <property type="evidence" value="ECO:0007669"/>
    <property type="project" value="UniProtKB-UniRule"/>
</dbReference>
<keyword evidence="1 4" id="KW-0378">Hydrolase</keyword>
<dbReference type="RefSeq" id="XP_016232871.1">
    <property type="nucleotide sequence ID" value="XM_016384248.1"/>
</dbReference>
<dbReference type="Gene3D" id="3.40.50.1820">
    <property type="entry name" value="alpha/beta hydrolase"/>
    <property type="match status" value="1"/>
</dbReference>
<feature type="active site" description="Nucleophile" evidence="5">
    <location>
        <position position="316"/>
    </location>
</feature>
<evidence type="ECO:0000256" key="2">
    <source>
        <dbReference type="ARBA" id="ARBA00022963"/>
    </source>
</evidence>
<dbReference type="VEuPathDB" id="FungiDB:PV08_09933"/>
<sequence>MGSMIWNRMVLRLPPILRPRWTWRYLLCFSVATVAIYNFLLARPLLSSNLPPYTGPYQVGTLDLEAPCEPRRINDATLKDGQHPAFEVETVLFTLYYPSVDGASSSKPHHLWVPRPLGIVGAGYARFARISNFLTNSVMTFALWALAGSIKIPAHVDVPLHHGPAVLQTPAGTSSVEVDEGFPVLVFSHGMASSRTQYTQYCGELASRGHVVAAIEHRDGSGPGTLIMSPSGRHRTLLHFSHRDLHHDAGLDADTFKQAQLDFRQAEVEETVRVLKQINAGHGDRIFSQNSRGEGQHLKHWRGRLAMNNTTIGGHSFGATLALQTLKGGPTIHLPFQSAVVLDPGKQSGPLNHDVNVSTLVIHSNSWSSRYSIFYGRPHFETVKDVVLGVLERGKAAWFMTSLGTSHPSVTDAPLIEPLLLNWATGSSIDAHEGVRQYVKVSEMFLQYQTSGVKKGILSECVTHPEYNLPEEGRFEKGKPSNEDMWKYWQIHAAPCGPEAFENESEGTLYPETNPLLNG</sequence>
<dbReference type="EC" id="3.1.1.47" evidence="4"/>
<evidence type="ECO:0000256" key="3">
    <source>
        <dbReference type="ARBA" id="ARBA00023098"/>
    </source>
</evidence>